<gene>
    <name evidence="8 12" type="primary">aroE</name>
    <name evidence="12" type="ORF">RW095_17160</name>
</gene>
<keyword evidence="3 8" id="KW-0028">Amino-acid biosynthesis</keyword>
<evidence type="ECO:0000313" key="12">
    <source>
        <dbReference type="EMBL" id="WOD15056.1"/>
    </source>
</evidence>
<sequence>MSDRYAVIGNPIGHTKSPLIHGLFAEETGQDMTYGAIEAPLEPADAFADTVRTLIAAGGKGMNVTAPFKLQAFAMADERSERAALAGAVNAMKFENGRIVAENFDGVGLVRDIEINLHQPMAGKRVLVLGAGGAVRGALLPFIAARPARLVIANRHVEKAKALVDEVAADATLTACGYAELESMEQFDLVVNATSASLTGQLPPVPPGVFSASGTAYELAYGKGLTPFLRLARNAGVQGIADGVGMLVEQAAEAFAWWRGVRPRTHAIIDRLTVPLD</sequence>
<dbReference type="InterPro" id="IPR046346">
    <property type="entry name" value="Aminoacid_DH-like_N_sf"/>
</dbReference>
<dbReference type="SUPFAM" id="SSF53223">
    <property type="entry name" value="Aminoacid dehydrogenase-like, N-terminal domain"/>
    <property type="match status" value="1"/>
</dbReference>
<comment type="caution">
    <text evidence="8">Lacks conserved residue(s) required for the propagation of feature annotation.</text>
</comment>
<feature type="binding site" evidence="8">
    <location>
        <position position="221"/>
    </location>
    <ligand>
        <name>shikimate</name>
        <dbReference type="ChEBI" id="CHEBI:36208"/>
    </ligand>
</feature>
<dbReference type="EC" id="1.1.1.25" evidence="2 8"/>
<dbReference type="Pfam" id="PF18317">
    <property type="entry name" value="SDH_C"/>
    <property type="match status" value="1"/>
</dbReference>
<evidence type="ECO:0000259" key="11">
    <source>
        <dbReference type="Pfam" id="PF18317"/>
    </source>
</evidence>
<dbReference type="Pfam" id="PF08501">
    <property type="entry name" value="Shikimate_dh_N"/>
    <property type="match status" value="1"/>
</dbReference>
<dbReference type="GO" id="GO:0004764">
    <property type="term" value="F:shikimate 3-dehydrogenase (NADP+) activity"/>
    <property type="evidence" value="ECO:0007669"/>
    <property type="project" value="UniProtKB-EC"/>
</dbReference>
<feature type="binding site" evidence="8">
    <location>
        <position position="219"/>
    </location>
    <ligand>
        <name>NADP(+)</name>
        <dbReference type="ChEBI" id="CHEBI:58349"/>
    </ligand>
</feature>
<protein>
    <recommendedName>
        <fullName evidence="2 8">Shikimate dehydrogenase (NADP(+))</fullName>
        <shortName evidence="8">SDH</shortName>
        <ecNumber evidence="2 8">1.1.1.25</ecNumber>
    </recommendedName>
</protein>
<dbReference type="Pfam" id="PF01488">
    <property type="entry name" value="Shikimate_DH"/>
    <property type="match status" value="1"/>
</dbReference>
<comment type="catalytic activity">
    <reaction evidence="7 8">
        <text>shikimate + NADP(+) = 3-dehydroshikimate + NADPH + H(+)</text>
        <dbReference type="Rhea" id="RHEA:17737"/>
        <dbReference type="ChEBI" id="CHEBI:15378"/>
        <dbReference type="ChEBI" id="CHEBI:16630"/>
        <dbReference type="ChEBI" id="CHEBI:36208"/>
        <dbReference type="ChEBI" id="CHEBI:57783"/>
        <dbReference type="ChEBI" id="CHEBI:58349"/>
        <dbReference type="EC" id="1.1.1.25"/>
    </reaction>
</comment>
<name>A0ABZ0ECV2_9BURK</name>
<comment type="subunit">
    <text evidence="8">Homodimer.</text>
</comment>
<accession>A0ABZ0ECV2</accession>
<dbReference type="PANTHER" id="PTHR21089">
    <property type="entry name" value="SHIKIMATE DEHYDROGENASE"/>
    <property type="match status" value="1"/>
</dbReference>
<keyword evidence="5 8" id="KW-0560">Oxidoreductase</keyword>
<evidence type="ECO:0000313" key="13">
    <source>
        <dbReference type="Proteomes" id="UP001302652"/>
    </source>
</evidence>
<dbReference type="SUPFAM" id="SSF51735">
    <property type="entry name" value="NAD(P)-binding Rossmann-fold domains"/>
    <property type="match status" value="1"/>
</dbReference>
<feature type="domain" description="Shikimate dehydrogenase substrate binding N-terminal" evidence="10">
    <location>
        <begin position="7"/>
        <end position="91"/>
    </location>
</feature>
<feature type="binding site" evidence="8">
    <location>
        <position position="81"/>
    </location>
    <ligand>
        <name>NADP(+)</name>
        <dbReference type="ChEBI" id="CHEBI:58349"/>
    </ligand>
</feature>
<dbReference type="CDD" id="cd01065">
    <property type="entry name" value="NAD_bind_Shikimate_DH"/>
    <property type="match status" value="1"/>
</dbReference>
<keyword evidence="13" id="KW-1185">Reference proteome</keyword>
<reference evidence="12 13" key="1">
    <citation type="submission" date="2023-10" db="EMBL/GenBank/DDBJ databases">
        <title>Surface-active antibiotics is a multifunctional adaptation for post-fire microbes.</title>
        <authorList>
            <person name="Liu M.D."/>
            <person name="Du Y."/>
            <person name="Koupaei S.K."/>
            <person name="Kim N.R."/>
            <person name="Zhang W."/>
            <person name="Traxler M.F."/>
        </authorList>
    </citation>
    <scope>NUCLEOTIDE SEQUENCE [LARGE SCALE GENOMIC DNA]</scope>
    <source>
        <strain evidence="12 13">F3</strain>
    </source>
</reference>
<feature type="binding site" evidence="8">
    <location>
        <position position="90"/>
    </location>
    <ligand>
        <name>shikimate</name>
        <dbReference type="ChEBI" id="CHEBI:36208"/>
    </ligand>
</feature>
<comment type="function">
    <text evidence="8">Involved in the biosynthesis of the chorismate, which leads to the biosynthesis of aromatic amino acids. Catalyzes the reversible NADPH linked reduction of 3-dehydroshikimate (DHSA) to yield shikimate (SA).</text>
</comment>
<evidence type="ECO:0000256" key="2">
    <source>
        <dbReference type="ARBA" id="ARBA00012962"/>
    </source>
</evidence>
<dbReference type="InterPro" id="IPR006151">
    <property type="entry name" value="Shikm_DH/Glu-tRNA_Rdtase"/>
</dbReference>
<comment type="similarity">
    <text evidence="8">Belongs to the shikimate dehydrogenase family.</text>
</comment>
<dbReference type="Gene3D" id="3.40.50.720">
    <property type="entry name" value="NAD(P)-binding Rossmann-like Domain"/>
    <property type="match status" value="1"/>
</dbReference>
<dbReference type="InterPro" id="IPR013708">
    <property type="entry name" value="Shikimate_DH-bd_N"/>
</dbReference>
<dbReference type="EMBL" id="CP136512">
    <property type="protein sequence ID" value="WOD15056.1"/>
    <property type="molecule type" value="Genomic_DNA"/>
</dbReference>
<keyword evidence="6 8" id="KW-0057">Aromatic amino acid biosynthesis</keyword>
<evidence type="ECO:0000259" key="10">
    <source>
        <dbReference type="Pfam" id="PF08501"/>
    </source>
</evidence>
<dbReference type="NCBIfam" id="TIGR00507">
    <property type="entry name" value="aroE"/>
    <property type="match status" value="1"/>
</dbReference>
<dbReference type="InterPro" id="IPR036291">
    <property type="entry name" value="NAD(P)-bd_dom_sf"/>
</dbReference>
<feature type="domain" description="SDH C-terminal" evidence="11">
    <location>
        <begin position="243"/>
        <end position="272"/>
    </location>
</feature>
<dbReference type="Gene3D" id="3.40.50.10860">
    <property type="entry name" value="Leucine Dehydrogenase, chain A, domain 1"/>
    <property type="match status" value="1"/>
</dbReference>
<comment type="pathway">
    <text evidence="1 8">Metabolic intermediate biosynthesis; chorismate biosynthesis; chorismate from D-erythrose 4-phosphate and phosphoenolpyruvate: step 4/7.</text>
</comment>
<evidence type="ECO:0000256" key="4">
    <source>
        <dbReference type="ARBA" id="ARBA00022857"/>
    </source>
</evidence>
<dbReference type="HAMAP" id="MF_00222">
    <property type="entry name" value="Shikimate_DH_AroE"/>
    <property type="match status" value="1"/>
</dbReference>
<feature type="binding site" evidence="8">
    <location>
        <position position="65"/>
    </location>
    <ligand>
        <name>shikimate</name>
        <dbReference type="ChEBI" id="CHEBI:36208"/>
    </ligand>
</feature>
<dbReference type="InterPro" id="IPR041121">
    <property type="entry name" value="SDH_C"/>
</dbReference>
<feature type="binding site" evidence="8">
    <location>
        <position position="105"/>
    </location>
    <ligand>
        <name>shikimate</name>
        <dbReference type="ChEBI" id="CHEBI:36208"/>
    </ligand>
</feature>
<dbReference type="Proteomes" id="UP001302652">
    <property type="component" value="Chromosome 2"/>
</dbReference>
<organism evidence="12 13">
    <name type="scientific">Paraburkholderia kirstenboschensis</name>
    <dbReference type="NCBI Taxonomy" id="1245436"/>
    <lineage>
        <taxon>Bacteria</taxon>
        <taxon>Pseudomonadati</taxon>
        <taxon>Pseudomonadota</taxon>
        <taxon>Betaproteobacteria</taxon>
        <taxon>Burkholderiales</taxon>
        <taxon>Burkholderiaceae</taxon>
        <taxon>Paraburkholderia</taxon>
    </lineage>
</organism>
<dbReference type="InterPro" id="IPR022893">
    <property type="entry name" value="Shikimate_DH_fam"/>
</dbReference>
<evidence type="ECO:0000256" key="5">
    <source>
        <dbReference type="ARBA" id="ARBA00023002"/>
    </source>
</evidence>
<evidence type="ECO:0000256" key="8">
    <source>
        <dbReference type="HAMAP-Rule" id="MF_00222"/>
    </source>
</evidence>
<evidence type="ECO:0000256" key="3">
    <source>
        <dbReference type="ARBA" id="ARBA00022605"/>
    </source>
</evidence>
<dbReference type="PANTHER" id="PTHR21089:SF1">
    <property type="entry name" value="BIFUNCTIONAL 3-DEHYDROQUINATE DEHYDRATASE_SHIKIMATE DEHYDROGENASE, CHLOROPLASTIC"/>
    <property type="match status" value="1"/>
</dbReference>
<keyword evidence="4 8" id="KW-0521">NADP</keyword>
<evidence type="ECO:0000256" key="1">
    <source>
        <dbReference type="ARBA" id="ARBA00004871"/>
    </source>
</evidence>
<dbReference type="RefSeq" id="WP_317017140.1">
    <property type="nucleotide sequence ID" value="NZ_CP136512.1"/>
</dbReference>
<evidence type="ECO:0000256" key="6">
    <source>
        <dbReference type="ARBA" id="ARBA00023141"/>
    </source>
</evidence>
<feature type="domain" description="Quinate/shikimate 5-dehydrogenase/glutamyl-tRNA reductase" evidence="9">
    <location>
        <begin position="120"/>
        <end position="197"/>
    </location>
</feature>
<feature type="binding site" evidence="8">
    <location>
        <position position="243"/>
    </location>
    <ligand>
        <name>NADP(+)</name>
        <dbReference type="ChEBI" id="CHEBI:58349"/>
    </ligand>
</feature>
<evidence type="ECO:0000256" key="7">
    <source>
        <dbReference type="ARBA" id="ARBA00049442"/>
    </source>
</evidence>
<feature type="binding site" evidence="8">
    <location>
        <begin position="130"/>
        <end position="134"/>
    </location>
    <ligand>
        <name>NADP(+)</name>
        <dbReference type="ChEBI" id="CHEBI:58349"/>
    </ligand>
</feature>
<feature type="active site" description="Proton acceptor" evidence="8">
    <location>
        <position position="69"/>
    </location>
</feature>
<proteinExistence type="inferred from homology"/>
<dbReference type="InterPro" id="IPR011342">
    <property type="entry name" value="Shikimate_DH"/>
</dbReference>
<evidence type="ECO:0000259" key="9">
    <source>
        <dbReference type="Pfam" id="PF01488"/>
    </source>
</evidence>
<dbReference type="NCBIfam" id="NF001310">
    <property type="entry name" value="PRK00258.1-2"/>
    <property type="match status" value="1"/>
</dbReference>
<feature type="binding site" evidence="8">
    <location>
        <begin position="15"/>
        <end position="17"/>
    </location>
    <ligand>
        <name>shikimate</name>
        <dbReference type="ChEBI" id="CHEBI:36208"/>
    </ligand>
</feature>
<feature type="binding site" evidence="8">
    <location>
        <position position="250"/>
    </location>
    <ligand>
        <name>shikimate</name>
        <dbReference type="ChEBI" id="CHEBI:36208"/>
    </ligand>
</feature>